<feature type="domain" description="WHIM2" evidence="3">
    <location>
        <begin position="69"/>
        <end position="99"/>
    </location>
</feature>
<dbReference type="GO" id="GO:0090535">
    <property type="term" value="C:WICH complex"/>
    <property type="evidence" value="ECO:0007669"/>
    <property type="project" value="InterPro"/>
</dbReference>
<evidence type="ECO:0000256" key="2">
    <source>
        <dbReference type="ARBA" id="ARBA00023242"/>
    </source>
</evidence>
<evidence type="ECO:0000313" key="5">
    <source>
        <dbReference type="Proteomes" id="UP000784294"/>
    </source>
</evidence>
<sequence>MDLSACDLASLVKRRRVLAAQAAAEREAREREERERRAMLAVVQVQQRHLAAAERSYELAKHDFASTQRVSPLGLDRNHRRIWHFRCAPDRIFLEDNWAPQAAADIKVC</sequence>
<keyword evidence="5" id="KW-1185">Reference proteome</keyword>
<organism evidence="4 5">
    <name type="scientific">Protopolystoma xenopodis</name>
    <dbReference type="NCBI Taxonomy" id="117903"/>
    <lineage>
        <taxon>Eukaryota</taxon>
        <taxon>Metazoa</taxon>
        <taxon>Spiralia</taxon>
        <taxon>Lophotrochozoa</taxon>
        <taxon>Platyhelminthes</taxon>
        <taxon>Monogenea</taxon>
        <taxon>Polyopisthocotylea</taxon>
        <taxon>Polystomatidea</taxon>
        <taxon>Polystomatidae</taxon>
        <taxon>Protopolystoma</taxon>
    </lineage>
</organism>
<dbReference type="PANTHER" id="PTHR46802">
    <property type="entry name" value="TYROSINE-PROTEIN KINASE BAZ1B"/>
    <property type="match status" value="1"/>
</dbReference>
<dbReference type="EMBL" id="CAAALY010128386">
    <property type="protein sequence ID" value="VEL31952.1"/>
    <property type="molecule type" value="Genomic_DNA"/>
</dbReference>
<protein>
    <recommendedName>
        <fullName evidence="3">WHIM2 domain-containing protein</fullName>
    </recommendedName>
</protein>
<accession>A0A3S5CS41</accession>
<name>A0A3S5CS41_9PLAT</name>
<dbReference type="GO" id="GO:0042393">
    <property type="term" value="F:histone binding"/>
    <property type="evidence" value="ECO:0007669"/>
    <property type="project" value="TreeGrafter"/>
</dbReference>
<dbReference type="InterPro" id="IPR047174">
    <property type="entry name" value="BAZ1B"/>
</dbReference>
<reference evidence="4" key="1">
    <citation type="submission" date="2018-11" db="EMBL/GenBank/DDBJ databases">
        <authorList>
            <consortium name="Pathogen Informatics"/>
        </authorList>
    </citation>
    <scope>NUCLEOTIDE SEQUENCE</scope>
</reference>
<evidence type="ECO:0000313" key="4">
    <source>
        <dbReference type="EMBL" id="VEL31952.1"/>
    </source>
</evidence>
<dbReference type="PANTHER" id="PTHR46802:SF1">
    <property type="entry name" value="TYROSINE-PROTEIN KINASE BAZ1B"/>
    <property type="match status" value="1"/>
</dbReference>
<dbReference type="AlphaFoldDB" id="A0A3S5CS41"/>
<dbReference type="GO" id="GO:0006974">
    <property type="term" value="P:DNA damage response"/>
    <property type="evidence" value="ECO:0007669"/>
    <property type="project" value="TreeGrafter"/>
</dbReference>
<dbReference type="GO" id="GO:0140801">
    <property type="term" value="F:histone H2AXY142 kinase activity"/>
    <property type="evidence" value="ECO:0007669"/>
    <property type="project" value="InterPro"/>
</dbReference>
<dbReference type="Pfam" id="PF15613">
    <property type="entry name" value="WSD"/>
    <property type="match status" value="1"/>
</dbReference>
<proteinExistence type="predicted"/>
<comment type="subcellular location">
    <subcellularLocation>
        <location evidence="1">Nucleus</location>
    </subcellularLocation>
</comment>
<comment type="caution">
    <text evidence="4">The sequence shown here is derived from an EMBL/GenBank/DDBJ whole genome shotgun (WGS) entry which is preliminary data.</text>
</comment>
<evidence type="ECO:0000256" key="1">
    <source>
        <dbReference type="ARBA" id="ARBA00004123"/>
    </source>
</evidence>
<evidence type="ECO:0000259" key="3">
    <source>
        <dbReference type="Pfam" id="PF15613"/>
    </source>
</evidence>
<gene>
    <name evidence="4" type="ORF">PXEA_LOCUS25392</name>
</gene>
<dbReference type="InterPro" id="IPR028941">
    <property type="entry name" value="WHIM2_dom"/>
</dbReference>
<dbReference type="Proteomes" id="UP000784294">
    <property type="component" value="Unassembled WGS sequence"/>
</dbReference>
<keyword evidence="2" id="KW-0539">Nucleus</keyword>